<comment type="caution">
    <text evidence="2">The sequence shown here is derived from an EMBL/GenBank/DDBJ whole genome shotgun (WGS) entry which is preliminary data.</text>
</comment>
<dbReference type="OrthoDB" id="972532at2759"/>
<evidence type="ECO:0000313" key="3">
    <source>
        <dbReference type="Proteomes" id="UP000290288"/>
    </source>
</evidence>
<dbReference type="SUPFAM" id="SSF50978">
    <property type="entry name" value="WD40 repeat-like"/>
    <property type="match status" value="1"/>
</dbReference>
<sequence length="245" mass="27187">MPDSSRIVGVGTLLESPTGLKPIKSEREKRLVVYNLETKRVERQMPVLNDVRNITIAEARSGTIALISYENKAPPQLWKIELIKEQDSNAMVANLTLRHTYMPKISVDFAGPSYFGGQNNELVICAGQAGDIHIWDQESPILLHLIRGTRDGGDLTCIAWNHATADPYMFATGSNDGGIQVWTTPPDELDDSDDLLSRPYRYNQFNDPRSFGSGDENYNSSSQGSTTSRRRRARPLSLSSSGSSR</sequence>
<dbReference type="EMBL" id="SDEE01000212">
    <property type="protein sequence ID" value="RXW19264.1"/>
    <property type="molecule type" value="Genomic_DNA"/>
</dbReference>
<dbReference type="Gene3D" id="2.130.10.10">
    <property type="entry name" value="YVTN repeat-like/Quinoprotein amine dehydrogenase"/>
    <property type="match status" value="1"/>
</dbReference>
<evidence type="ECO:0000313" key="2">
    <source>
        <dbReference type="EMBL" id="RXW19264.1"/>
    </source>
</evidence>
<keyword evidence="3" id="KW-1185">Reference proteome</keyword>
<dbReference type="AlphaFoldDB" id="A0A4Q2DK85"/>
<protein>
    <submittedName>
        <fullName evidence="2">Uncharacterized protein</fullName>
    </submittedName>
</protein>
<name>A0A4Q2DK85_9AGAR</name>
<accession>A0A4Q2DK85</accession>
<dbReference type="STRING" id="2316362.A0A4Q2DK85"/>
<feature type="region of interest" description="Disordered" evidence="1">
    <location>
        <begin position="203"/>
        <end position="245"/>
    </location>
</feature>
<dbReference type="InterPro" id="IPR015943">
    <property type="entry name" value="WD40/YVTN_repeat-like_dom_sf"/>
</dbReference>
<proteinExistence type="predicted"/>
<gene>
    <name evidence="2" type="ORF">EST38_g6604</name>
</gene>
<dbReference type="Proteomes" id="UP000290288">
    <property type="component" value="Unassembled WGS sequence"/>
</dbReference>
<feature type="compositionally biased region" description="Low complexity" evidence="1">
    <location>
        <begin position="235"/>
        <end position="245"/>
    </location>
</feature>
<dbReference type="InterPro" id="IPR036322">
    <property type="entry name" value="WD40_repeat_dom_sf"/>
</dbReference>
<dbReference type="InterPro" id="IPR001680">
    <property type="entry name" value="WD40_rpt"/>
</dbReference>
<organism evidence="2 3">
    <name type="scientific">Candolleomyces aberdarensis</name>
    <dbReference type="NCBI Taxonomy" id="2316362"/>
    <lineage>
        <taxon>Eukaryota</taxon>
        <taxon>Fungi</taxon>
        <taxon>Dikarya</taxon>
        <taxon>Basidiomycota</taxon>
        <taxon>Agaricomycotina</taxon>
        <taxon>Agaricomycetes</taxon>
        <taxon>Agaricomycetidae</taxon>
        <taxon>Agaricales</taxon>
        <taxon>Agaricineae</taxon>
        <taxon>Psathyrellaceae</taxon>
        <taxon>Candolleomyces</taxon>
    </lineage>
</organism>
<reference evidence="2 3" key="1">
    <citation type="submission" date="2019-01" db="EMBL/GenBank/DDBJ databases">
        <title>Draft genome sequence of Psathyrella aberdarensis IHI B618.</title>
        <authorList>
            <person name="Buettner E."/>
            <person name="Kellner H."/>
        </authorList>
    </citation>
    <scope>NUCLEOTIDE SEQUENCE [LARGE SCALE GENOMIC DNA]</scope>
    <source>
        <strain evidence="2 3">IHI B618</strain>
    </source>
</reference>
<evidence type="ECO:0000256" key="1">
    <source>
        <dbReference type="SAM" id="MobiDB-lite"/>
    </source>
</evidence>
<dbReference type="SMART" id="SM00320">
    <property type="entry name" value="WD40"/>
    <property type="match status" value="2"/>
</dbReference>